<feature type="compositionally biased region" description="Basic and acidic residues" evidence="2">
    <location>
        <begin position="289"/>
        <end position="306"/>
    </location>
</feature>
<keyword evidence="3" id="KW-0472">Membrane</keyword>
<dbReference type="EMBL" id="JACCBV010000001">
    <property type="protein sequence ID" value="NYE21341.1"/>
    <property type="molecule type" value="Genomic_DNA"/>
</dbReference>
<dbReference type="SUPFAM" id="SSF49879">
    <property type="entry name" value="SMAD/FHA domain"/>
    <property type="match status" value="1"/>
</dbReference>
<dbReference type="CDD" id="cd00060">
    <property type="entry name" value="FHA"/>
    <property type="match status" value="1"/>
</dbReference>
<proteinExistence type="predicted"/>
<organism evidence="5 6">
    <name type="scientific">Microbacterium immunditiarum</name>
    <dbReference type="NCBI Taxonomy" id="337480"/>
    <lineage>
        <taxon>Bacteria</taxon>
        <taxon>Bacillati</taxon>
        <taxon>Actinomycetota</taxon>
        <taxon>Actinomycetes</taxon>
        <taxon>Micrococcales</taxon>
        <taxon>Microbacteriaceae</taxon>
        <taxon>Microbacterium</taxon>
    </lineage>
</organism>
<gene>
    <name evidence="5" type="ORF">BJ991_003369</name>
</gene>
<dbReference type="Pfam" id="PF00498">
    <property type="entry name" value="FHA"/>
    <property type="match status" value="1"/>
</dbReference>
<evidence type="ECO:0000313" key="6">
    <source>
        <dbReference type="Proteomes" id="UP000576969"/>
    </source>
</evidence>
<dbReference type="Pfam" id="PF18936">
    <property type="entry name" value="DUF5684"/>
    <property type="match status" value="1"/>
</dbReference>
<reference evidence="5 6" key="1">
    <citation type="submission" date="2020-07" db="EMBL/GenBank/DDBJ databases">
        <title>Sequencing the genomes of 1000 actinobacteria strains.</title>
        <authorList>
            <person name="Klenk H.-P."/>
        </authorList>
    </citation>
    <scope>NUCLEOTIDE SEQUENCE [LARGE SCALE GENOMIC DNA]</scope>
    <source>
        <strain evidence="5 6">DSM 24662</strain>
    </source>
</reference>
<dbReference type="Gene3D" id="2.60.200.20">
    <property type="match status" value="1"/>
</dbReference>
<evidence type="ECO:0000256" key="1">
    <source>
        <dbReference type="ARBA" id="ARBA00022553"/>
    </source>
</evidence>
<dbReference type="AlphaFoldDB" id="A0A7Y9GS28"/>
<dbReference type="RefSeq" id="WP_179491892.1">
    <property type="nucleotide sequence ID" value="NZ_JACCBV010000001.1"/>
</dbReference>
<feature type="domain" description="FHA" evidence="4">
    <location>
        <begin position="469"/>
        <end position="521"/>
    </location>
</feature>
<feature type="region of interest" description="Disordered" evidence="2">
    <location>
        <begin position="133"/>
        <end position="329"/>
    </location>
</feature>
<dbReference type="InterPro" id="IPR008984">
    <property type="entry name" value="SMAD_FHA_dom_sf"/>
</dbReference>
<evidence type="ECO:0000256" key="2">
    <source>
        <dbReference type="SAM" id="MobiDB-lite"/>
    </source>
</evidence>
<feature type="compositionally biased region" description="Pro residues" evidence="2">
    <location>
        <begin position="245"/>
        <end position="256"/>
    </location>
</feature>
<keyword evidence="3" id="KW-1133">Transmembrane helix</keyword>
<feature type="compositionally biased region" description="Low complexity" evidence="2">
    <location>
        <begin position="231"/>
        <end position="244"/>
    </location>
</feature>
<feature type="transmembrane region" description="Helical" evidence="3">
    <location>
        <begin position="7"/>
        <end position="34"/>
    </location>
</feature>
<feature type="compositionally biased region" description="Low complexity" evidence="2">
    <location>
        <begin position="257"/>
        <end position="275"/>
    </location>
</feature>
<evidence type="ECO:0000259" key="4">
    <source>
        <dbReference type="PROSITE" id="PS50006"/>
    </source>
</evidence>
<evidence type="ECO:0000313" key="5">
    <source>
        <dbReference type="EMBL" id="NYE21341.1"/>
    </source>
</evidence>
<evidence type="ECO:0000256" key="3">
    <source>
        <dbReference type="SAM" id="Phobius"/>
    </source>
</evidence>
<keyword evidence="3" id="KW-0812">Transmembrane</keyword>
<keyword evidence="1" id="KW-0597">Phosphoprotein</keyword>
<feature type="compositionally biased region" description="Low complexity" evidence="2">
    <location>
        <begin position="408"/>
        <end position="422"/>
    </location>
</feature>
<keyword evidence="6" id="KW-1185">Reference proteome</keyword>
<comment type="caution">
    <text evidence="5">The sequence shown here is derived from an EMBL/GenBank/DDBJ whole genome shotgun (WGS) entry which is preliminary data.</text>
</comment>
<dbReference type="PROSITE" id="PS50006">
    <property type="entry name" value="FHA_DOMAIN"/>
    <property type="match status" value="1"/>
</dbReference>
<dbReference type="InterPro" id="IPR000253">
    <property type="entry name" value="FHA_dom"/>
</dbReference>
<sequence>MTDTAGLAFALGTVAVALAIALYVWTAIALAAVFRKSEEEPWKAWVPVLNGMTLLWLGGLSGWLFLVVFVPIVGTLAAWVLIVIACHRVNVAFGKGPGMTVLAALLFPVWATVLGFGPDRWVARRPLDDTRSLSPVFPGGAATGSGGAVRPTGPTRNTYAAPGPRRSGSHDPVAESSAPGWVRPAPPLPPTVVDPEIAGSRPSATRSQNPIPPVPRASAAEAAQVHGPWEPASATPAAQAGPSSPAGPPPAAPAPAAPSASDGGASDGAASVDGAQPRSAVSRPASESDSGHHAPDSEQRPARTDPVEAGAGLRRSSARSAPLPGSDEDLWAMFDYEPSLGATGEVTGGVSGAPGPISAIPGVSAASPAPPPAAPPVTRVPSAPQVPTRDPWAPSDGDALGTSGEVSAIAGAPDAGAPRAARSSVSAQHPEAEIPEEPLEETIVARRRRTTWTLQMPAGRSVPLTSDVVVLGRRPSSDPQFPDAQLVPIDEPTVSKTHARLELRDEDWIITDLDSTNGVVLVTDAGAEIDVVPGVESIAGTRILLGDADLRLVRADL</sequence>
<name>A0A7Y9GS28_9MICO</name>
<protein>
    <recommendedName>
        <fullName evidence="4">FHA domain-containing protein</fullName>
    </recommendedName>
</protein>
<accession>A0A7Y9GS28</accession>
<dbReference type="Proteomes" id="UP000576969">
    <property type="component" value="Unassembled WGS sequence"/>
</dbReference>
<feature type="transmembrane region" description="Helical" evidence="3">
    <location>
        <begin position="54"/>
        <end position="86"/>
    </location>
</feature>
<dbReference type="InterPro" id="IPR043739">
    <property type="entry name" value="DUF5684"/>
</dbReference>
<feature type="transmembrane region" description="Helical" evidence="3">
    <location>
        <begin position="98"/>
        <end position="117"/>
    </location>
</feature>
<feature type="region of interest" description="Disordered" evidence="2">
    <location>
        <begin position="361"/>
        <end position="437"/>
    </location>
</feature>
<dbReference type="SMART" id="SM00240">
    <property type="entry name" value="FHA"/>
    <property type="match status" value="1"/>
</dbReference>